<feature type="signal peptide" evidence="3">
    <location>
        <begin position="1"/>
        <end position="17"/>
    </location>
</feature>
<keyword evidence="7" id="KW-1185">Reference proteome</keyword>
<keyword evidence="2" id="KW-0378">Hydrolase</keyword>
<dbReference type="Pfam" id="PF08386">
    <property type="entry name" value="Abhydrolase_4"/>
    <property type="match status" value="1"/>
</dbReference>
<evidence type="ECO:0000259" key="5">
    <source>
        <dbReference type="Pfam" id="PF08386"/>
    </source>
</evidence>
<dbReference type="Pfam" id="PF00561">
    <property type="entry name" value="Abhydrolase_1"/>
    <property type="match status" value="1"/>
</dbReference>
<feature type="chain" id="PRO_5025689800" description="Alpha/beta-hydrolase" evidence="3">
    <location>
        <begin position="18"/>
        <end position="514"/>
    </location>
</feature>
<evidence type="ECO:0000313" key="7">
    <source>
        <dbReference type="Proteomes" id="UP000799440"/>
    </source>
</evidence>
<evidence type="ECO:0000259" key="4">
    <source>
        <dbReference type="Pfam" id="PF00561"/>
    </source>
</evidence>
<dbReference type="Gene3D" id="3.40.50.1820">
    <property type="entry name" value="alpha/beta hydrolase"/>
    <property type="match status" value="1"/>
</dbReference>
<proteinExistence type="inferred from homology"/>
<accession>A0A6A6VI89</accession>
<organism evidence="6 7">
    <name type="scientific">Sporormia fimetaria CBS 119925</name>
    <dbReference type="NCBI Taxonomy" id="1340428"/>
    <lineage>
        <taxon>Eukaryota</taxon>
        <taxon>Fungi</taxon>
        <taxon>Dikarya</taxon>
        <taxon>Ascomycota</taxon>
        <taxon>Pezizomycotina</taxon>
        <taxon>Dothideomycetes</taxon>
        <taxon>Pleosporomycetidae</taxon>
        <taxon>Pleosporales</taxon>
        <taxon>Sporormiaceae</taxon>
        <taxon>Sporormia</taxon>
    </lineage>
</organism>
<keyword evidence="3" id="KW-0732">Signal</keyword>
<evidence type="ECO:0000256" key="2">
    <source>
        <dbReference type="ARBA" id="ARBA00022801"/>
    </source>
</evidence>
<name>A0A6A6VI89_9PLEO</name>
<reference evidence="6" key="1">
    <citation type="journal article" date="2020" name="Stud. Mycol.">
        <title>101 Dothideomycetes genomes: a test case for predicting lifestyles and emergence of pathogens.</title>
        <authorList>
            <person name="Haridas S."/>
            <person name="Albert R."/>
            <person name="Binder M."/>
            <person name="Bloem J."/>
            <person name="Labutti K."/>
            <person name="Salamov A."/>
            <person name="Andreopoulos B."/>
            <person name="Baker S."/>
            <person name="Barry K."/>
            <person name="Bills G."/>
            <person name="Bluhm B."/>
            <person name="Cannon C."/>
            <person name="Castanera R."/>
            <person name="Culley D."/>
            <person name="Daum C."/>
            <person name="Ezra D."/>
            <person name="Gonzalez J."/>
            <person name="Henrissat B."/>
            <person name="Kuo A."/>
            <person name="Liang C."/>
            <person name="Lipzen A."/>
            <person name="Lutzoni F."/>
            <person name="Magnuson J."/>
            <person name="Mondo S."/>
            <person name="Nolan M."/>
            <person name="Ohm R."/>
            <person name="Pangilinan J."/>
            <person name="Park H.-J."/>
            <person name="Ramirez L."/>
            <person name="Alfaro M."/>
            <person name="Sun H."/>
            <person name="Tritt A."/>
            <person name="Yoshinaga Y."/>
            <person name="Zwiers L.-H."/>
            <person name="Turgeon B."/>
            <person name="Goodwin S."/>
            <person name="Spatafora J."/>
            <person name="Crous P."/>
            <person name="Grigoriev I."/>
        </authorList>
    </citation>
    <scope>NUCLEOTIDE SEQUENCE</scope>
    <source>
        <strain evidence="6">CBS 119925</strain>
    </source>
</reference>
<evidence type="ECO:0008006" key="8">
    <source>
        <dbReference type="Google" id="ProtNLM"/>
    </source>
</evidence>
<dbReference type="SUPFAM" id="SSF53474">
    <property type="entry name" value="alpha/beta-Hydrolases"/>
    <property type="match status" value="1"/>
</dbReference>
<dbReference type="InterPro" id="IPR000073">
    <property type="entry name" value="AB_hydrolase_1"/>
</dbReference>
<comment type="similarity">
    <text evidence="1">Belongs to the peptidase S33 family.</text>
</comment>
<dbReference type="AlphaFoldDB" id="A0A6A6VI89"/>
<feature type="domain" description="Peptidase S33 tripeptidyl aminopeptidase-like C-terminal" evidence="5">
    <location>
        <begin position="414"/>
        <end position="511"/>
    </location>
</feature>
<sequence>MSSHVLRLALVAVPALAVPLSAVLPDPTTSPYATNPTNNTNSPGSGLKWGFCDLWFIPDSVGVDCANFTVPIDWDAPAGSETIDLRLLRLRRKSNSTVKRIGSLFVNPGGPGVSAAGYIADVANGYGSVSSDILERFDLIGLEPRGVNLSPYSQCDNTIYNERVSLFPKTREDYDRLVDKNRRLGESCLNMTSPAGLGNHLDTLSTVKDLEAVRKALGEKLNWLGLSYGSQIGAQYAELFPDNIRLMVLDGMVQHSQSAASNVLIESTAYATALETFFKWASTAEESPLKGQNVEKLWNKVLKKAAKKPIPAPTCYGNCRPDVNDEEILFATQGRLVTANTGRRQGLANALLLASQGDASDFVVTTPSDSPGDGNPLYAGLTIGCQDWAPEAPSFENFQALMRMAETFSPLTRGASQSYMLQASCIGWPSPLANPPKKLKVQTQSPILIVNSVRDPSTSYAWAVGMLEEIQNAVLLTRNGDGHTSYGYPGATTDAIDKFIISGKLPAPGTVLED</sequence>
<dbReference type="Proteomes" id="UP000799440">
    <property type="component" value="Unassembled WGS sequence"/>
</dbReference>
<dbReference type="OrthoDB" id="425534at2759"/>
<dbReference type="InterPro" id="IPR051601">
    <property type="entry name" value="Serine_prot/Carboxylest_S33"/>
</dbReference>
<gene>
    <name evidence="6" type="ORF">M011DRAFT_330556</name>
</gene>
<evidence type="ECO:0000256" key="3">
    <source>
        <dbReference type="SAM" id="SignalP"/>
    </source>
</evidence>
<dbReference type="EMBL" id="MU006567">
    <property type="protein sequence ID" value="KAF2749250.1"/>
    <property type="molecule type" value="Genomic_DNA"/>
</dbReference>
<dbReference type="GO" id="GO:0016787">
    <property type="term" value="F:hydrolase activity"/>
    <property type="evidence" value="ECO:0007669"/>
    <property type="project" value="UniProtKB-KW"/>
</dbReference>
<feature type="domain" description="AB hydrolase-1" evidence="4">
    <location>
        <begin position="105"/>
        <end position="255"/>
    </location>
</feature>
<dbReference type="PANTHER" id="PTHR43248">
    <property type="entry name" value="2-SUCCINYL-6-HYDROXY-2,4-CYCLOHEXADIENE-1-CARBOXYLATE SYNTHASE"/>
    <property type="match status" value="1"/>
</dbReference>
<evidence type="ECO:0000313" key="6">
    <source>
        <dbReference type="EMBL" id="KAF2749250.1"/>
    </source>
</evidence>
<dbReference type="PANTHER" id="PTHR43248:SF30">
    <property type="entry name" value="AB HYDROLASE-1 DOMAIN-CONTAINING PROTEIN"/>
    <property type="match status" value="1"/>
</dbReference>
<evidence type="ECO:0000256" key="1">
    <source>
        <dbReference type="ARBA" id="ARBA00010088"/>
    </source>
</evidence>
<dbReference type="InterPro" id="IPR013595">
    <property type="entry name" value="Pept_S33_TAP-like_C"/>
</dbReference>
<dbReference type="InterPro" id="IPR029058">
    <property type="entry name" value="AB_hydrolase_fold"/>
</dbReference>
<protein>
    <recommendedName>
        <fullName evidence="8">Alpha/beta-hydrolase</fullName>
    </recommendedName>
</protein>